<organism evidence="1 2">
    <name type="scientific">Diploptera punctata</name>
    <name type="common">Pacific beetle cockroach</name>
    <dbReference type="NCBI Taxonomy" id="6984"/>
    <lineage>
        <taxon>Eukaryota</taxon>
        <taxon>Metazoa</taxon>
        <taxon>Ecdysozoa</taxon>
        <taxon>Arthropoda</taxon>
        <taxon>Hexapoda</taxon>
        <taxon>Insecta</taxon>
        <taxon>Pterygota</taxon>
        <taxon>Neoptera</taxon>
        <taxon>Polyneoptera</taxon>
        <taxon>Dictyoptera</taxon>
        <taxon>Blattodea</taxon>
        <taxon>Blaberoidea</taxon>
        <taxon>Blaberidae</taxon>
        <taxon>Diplopterinae</taxon>
        <taxon>Diploptera</taxon>
    </lineage>
</organism>
<dbReference type="Proteomes" id="UP001233999">
    <property type="component" value="Unassembled WGS sequence"/>
</dbReference>
<dbReference type="InterPro" id="IPR032063">
    <property type="entry name" value="MavL-like"/>
</dbReference>
<sequence>MGSQASNISINSKASQYIQDCAKIIAPQKMSLKELIDKSTNFPIKFPVNEMMCQSLLRNRKDITSTKLEQFVSSVYPLIHEAVFHLIINFLEYKKKHGTDKEIKLYSNMSLTDFVHRLLVKRAVMFCDSSDDYLLINGESGSGGWKKIGKDYEQYPLVLENCLSYDEIKISAFLSVSSNSFFINDGSRGNMGIPSSNPNAFQHDGVIIGVIGARFEKLNFMEWEEIIISKQQNTEVNGYGSKTKNMNKQHLWRKIWAEFYGIRSNLPTYKESLEFRDQYKELTNDLMFNNEVYRKRITITAETLLLESESRASANNTQACVKVVGCGLGVWQISSHQQDIFLETFAECIRRLFPKLNHIYVVHFVWFKNEECGGVKNGDFICKRHDGSGIKVEFSMGTPHSKLDDGKYLVASYAWDGNALPGNEFWAGCLSSSGDPAAACSSQVAELHNPYINTSSVCGDNLHVATAQWGVLHVAEYARKFLNAAGH</sequence>
<dbReference type="EMBL" id="JASPKZ010007782">
    <property type="protein sequence ID" value="KAJ9582647.1"/>
    <property type="molecule type" value="Genomic_DNA"/>
</dbReference>
<gene>
    <name evidence="1" type="ORF">L9F63_023025</name>
</gene>
<comment type="caution">
    <text evidence="1">The sequence shown here is derived from an EMBL/GenBank/DDBJ whole genome shotgun (WGS) entry which is preliminary data.</text>
</comment>
<dbReference type="AlphaFoldDB" id="A0AAD7ZM75"/>
<evidence type="ECO:0000313" key="2">
    <source>
        <dbReference type="Proteomes" id="UP001233999"/>
    </source>
</evidence>
<reference evidence="1" key="2">
    <citation type="submission" date="2023-05" db="EMBL/GenBank/DDBJ databases">
        <authorList>
            <person name="Fouks B."/>
        </authorList>
    </citation>
    <scope>NUCLEOTIDE SEQUENCE</scope>
    <source>
        <strain evidence="1">Stay&amp;Tobe</strain>
        <tissue evidence="1">Testes</tissue>
    </source>
</reference>
<proteinExistence type="predicted"/>
<evidence type="ECO:0000313" key="1">
    <source>
        <dbReference type="EMBL" id="KAJ9582647.1"/>
    </source>
</evidence>
<name>A0AAD7ZM75_DIPPU</name>
<dbReference type="Pfam" id="PF16062">
    <property type="entry name" value="MavL-like"/>
    <property type="match status" value="1"/>
</dbReference>
<protein>
    <submittedName>
        <fullName evidence="1">Uncharacterized protein</fullName>
    </submittedName>
</protein>
<keyword evidence="2" id="KW-1185">Reference proteome</keyword>
<reference evidence="1" key="1">
    <citation type="journal article" date="2023" name="IScience">
        <title>Live-bearing cockroach genome reveals convergent evolutionary mechanisms linked to viviparity in insects and beyond.</title>
        <authorList>
            <person name="Fouks B."/>
            <person name="Harrison M.C."/>
            <person name="Mikhailova A.A."/>
            <person name="Marchal E."/>
            <person name="English S."/>
            <person name="Carruthers M."/>
            <person name="Jennings E.C."/>
            <person name="Chiamaka E.L."/>
            <person name="Frigard R.A."/>
            <person name="Pippel M."/>
            <person name="Attardo G.M."/>
            <person name="Benoit J.B."/>
            <person name="Bornberg-Bauer E."/>
            <person name="Tobe S.S."/>
        </authorList>
    </citation>
    <scope>NUCLEOTIDE SEQUENCE</scope>
    <source>
        <strain evidence="1">Stay&amp;Tobe</strain>
    </source>
</reference>
<accession>A0AAD7ZM75</accession>